<dbReference type="PROSITE" id="PS51318">
    <property type="entry name" value="TAT"/>
    <property type="match status" value="1"/>
</dbReference>
<accession>A0ABT7JVZ8</accession>
<dbReference type="Proteomes" id="UP001172645">
    <property type="component" value="Unassembled WGS sequence"/>
</dbReference>
<evidence type="ECO:0000256" key="1">
    <source>
        <dbReference type="ARBA" id="ARBA00007162"/>
    </source>
</evidence>
<dbReference type="EMBL" id="JARFYM010000010">
    <property type="protein sequence ID" value="MDL2400082.1"/>
    <property type="molecule type" value="Genomic_DNA"/>
</dbReference>
<dbReference type="RefSeq" id="WP_285869144.1">
    <property type="nucleotide sequence ID" value="NZ_JARFYM010000010.1"/>
</dbReference>
<dbReference type="InterPro" id="IPR017797">
    <property type="entry name" value="Phosphnate-bd"/>
</dbReference>
<dbReference type="InterPro" id="IPR005770">
    <property type="entry name" value="PhnD"/>
</dbReference>
<dbReference type="PANTHER" id="PTHR35841:SF1">
    <property type="entry name" value="PHOSPHONATES-BINDING PERIPLASMIC PROTEIN"/>
    <property type="match status" value="1"/>
</dbReference>
<organism evidence="4 5">
    <name type="scientific">Rhizobium mayense</name>
    <dbReference type="NCBI Taxonomy" id="1312184"/>
    <lineage>
        <taxon>Bacteria</taxon>
        <taxon>Pseudomonadati</taxon>
        <taxon>Pseudomonadota</taxon>
        <taxon>Alphaproteobacteria</taxon>
        <taxon>Hyphomicrobiales</taxon>
        <taxon>Rhizobiaceae</taxon>
        <taxon>Rhizobium/Agrobacterium group</taxon>
        <taxon>Rhizobium</taxon>
    </lineage>
</organism>
<sequence length="306" mass="33422">MTNNVTRRTAVAGLLVGGLLLAAVPAKADWHDQYKELNFGISSAENERDAVARYDKFSAYMTKKLGVPVHILWGTDYAAVIEALHSNKIQFATIGAANYALGRKVMGDKITAVATSEDNYGSTGYHSVIVVKTDSPYQKIDDLKGKVLAWADPNSTSGYAVPLYFMKKDGIDPSTFFSKTPFSGSHELGVVGVVNGTFDAAADDWTNPQKSNALRMEGKGMVPKGSTRVIWTSNLIPNGPYVMRSDLPQDLQDAYRNAILSYPKEDPTDFKAQTDGTSKDLVPVKDSDYDDIIAITQANDAERRKH</sequence>
<feature type="chain" id="PRO_5046351686" evidence="3">
    <location>
        <begin position="29"/>
        <end position="306"/>
    </location>
</feature>
<comment type="caution">
    <text evidence="4">The sequence shown here is derived from an EMBL/GenBank/DDBJ whole genome shotgun (WGS) entry which is preliminary data.</text>
</comment>
<keyword evidence="2 3" id="KW-0732">Signal</keyword>
<evidence type="ECO:0000313" key="5">
    <source>
        <dbReference type="Proteomes" id="UP001172645"/>
    </source>
</evidence>
<dbReference type="Pfam" id="PF12974">
    <property type="entry name" value="Phosphonate-bd"/>
    <property type="match status" value="1"/>
</dbReference>
<reference evidence="4" key="1">
    <citation type="submission" date="2023-06" db="EMBL/GenBank/DDBJ databases">
        <title>Phylogenetic Diversity of Rhizobium strains.</title>
        <authorList>
            <person name="Moura F.T."/>
            <person name="Helene L.C.F."/>
            <person name="Hungria M."/>
        </authorList>
    </citation>
    <scope>NUCLEOTIDE SEQUENCE</scope>
    <source>
        <strain evidence="4">CCGE526</strain>
    </source>
</reference>
<dbReference type="Gene3D" id="3.40.190.10">
    <property type="entry name" value="Periplasmic binding protein-like II"/>
    <property type="match status" value="2"/>
</dbReference>
<evidence type="ECO:0000313" key="4">
    <source>
        <dbReference type="EMBL" id="MDL2400082.1"/>
    </source>
</evidence>
<comment type="similarity">
    <text evidence="1">Belongs to the phosphate/phosphite/phosphonate binding protein family.</text>
</comment>
<proteinExistence type="inferred from homology"/>
<dbReference type="CDD" id="cd01071">
    <property type="entry name" value="PBP2_PhnD_like"/>
    <property type="match status" value="1"/>
</dbReference>
<dbReference type="PANTHER" id="PTHR35841">
    <property type="entry name" value="PHOSPHONATES-BINDING PERIPLASMIC PROTEIN"/>
    <property type="match status" value="1"/>
</dbReference>
<name>A0ABT7JVZ8_9HYPH</name>
<evidence type="ECO:0000256" key="3">
    <source>
        <dbReference type="SAM" id="SignalP"/>
    </source>
</evidence>
<dbReference type="SUPFAM" id="SSF53850">
    <property type="entry name" value="Periplasmic binding protein-like II"/>
    <property type="match status" value="1"/>
</dbReference>
<dbReference type="InterPro" id="IPR006311">
    <property type="entry name" value="TAT_signal"/>
</dbReference>
<feature type="signal peptide" evidence="3">
    <location>
        <begin position="1"/>
        <end position="28"/>
    </location>
</feature>
<evidence type="ECO:0000256" key="2">
    <source>
        <dbReference type="ARBA" id="ARBA00022729"/>
    </source>
</evidence>
<gene>
    <name evidence="4" type="primary">phnD</name>
    <name evidence="4" type="ORF">PY649_14330</name>
</gene>
<keyword evidence="5" id="KW-1185">Reference proteome</keyword>
<dbReference type="NCBIfam" id="TIGR03431">
    <property type="entry name" value="PhnD"/>
    <property type="match status" value="1"/>
</dbReference>
<protein>
    <submittedName>
        <fullName evidence="4">Phosphonate ABC transporter substrate-binding protein</fullName>
    </submittedName>
</protein>
<dbReference type="NCBIfam" id="TIGR01098">
    <property type="entry name" value="3A0109s03R"/>
    <property type="match status" value="1"/>
</dbReference>